<evidence type="ECO:0000313" key="15">
    <source>
        <dbReference type="Proteomes" id="UP000248079"/>
    </source>
</evidence>
<feature type="compositionally biased region" description="Gly residues" evidence="12">
    <location>
        <begin position="317"/>
        <end position="338"/>
    </location>
</feature>
<feature type="binding site" evidence="9">
    <location>
        <begin position="554"/>
        <end position="558"/>
    </location>
    <ligand>
        <name>GTP</name>
        <dbReference type="ChEBI" id="CHEBI:37565"/>
    </ligand>
</feature>
<keyword evidence="15" id="KW-1185">Reference proteome</keyword>
<dbReference type="AlphaFoldDB" id="A0A2V3ZUD1"/>
<accession>A0A2V3ZUD1</accession>
<dbReference type="InterPro" id="IPR005225">
    <property type="entry name" value="Small_GTP-bd"/>
</dbReference>
<dbReference type="RefSeq" id="WP_110362249.1">
    <property type="nucleotide sequence ID" value="NZ_QFLI01000009.1"/>
</dbReference>
<evidence type="ECO:0000256" key="9">
    <source>
        <dbReference type="HAMAP-Rule" id="MF_00100"/>
    </source>
</evidence>
<dbReference type="CDD" id="cd03702">
    <property type="entry name" value="IF2_mtIF2_II"/>
    <property type="match status" value="1"/>
</dbReference>
<dbReference type="Pfam" id="PF11987">
    <property type="entry name" value="IF-2"/>
    <property type="match status" value="1"/>
</dbReference>
<dbReference type="GO" id="GO:0003743">
    <property type="term" value="F:translation initiation factor activity"/>
    <property type="evidence" value="ECO:0007669"/>
    <property type="project" value="UniProtKB-UniRule"/>
</dbReference>
<evidence type="ECO:0000313" key="14">
    <source>
        <dbReference type="EMBL" id="PXX97876.1"/>
    </source>
</evidence>
<dbReference type="InterPro" id="IPR015760">
    <property type="entry name" value="TIF_IF2"/>
</dbReference>
<evidence type="ECO:0000256" key="6">
    <source>
        <dbReference type="ARBA" id="ARBA00022741"/>
    </source>
</evidence>
<dbReference type="InterPro" id="IPR006847">
    <property type="entry name" value="IF2_N"/>
</dbReference>
<dbReference type="InterPro" id="IPR023115">
    <property type="entry name" value="TIF_IF2_dom3"/>
</dbReference>
<keyword evidence="4 9" id="KW-0963">Cytoplasm</keyword>
<evidence type="ECO:0000256" key="4">
    <source>
        <dbReference type="ARBA" id="ARBA00022490"/>
    </source>
</evidence>
<dbReference type="FunFam" id="2.40.30.10:FF:000008">
    <property type="entry name" value="Translation initiation factor IF-2"/>
    <property type="match status" value="1"/>
</dbReference>
<feature type="compositionally biased region" description="Basic and acidic residues" evidence="12">
    <location>
        <begin position="363"/>
        <end position="379"/>
    </location>
</feature>
<feature type="compositionally biased region" description="Basic and acidic residues" evidence="12">
    <location>
        <begin position="282"/>
        <end position="294"/>
    </location>
</feature>
<evidence type="ECO:0000256" key="11">
    <source>
        <dbReference type="RuleBase" id="RU000645"/>
    </source>
</evidence>
<dbReference type="CDD" id="cd01887">
    <property type="entry name" value="IF2_eIF5B"/>
    <property type="match status" value="1"/>
</dbReference>
<evidence type="ECO:0000259" key="13">
    <source>
        <dbReference type="PROSITE" id="PS51722"/>
    </source>
</evidence>
<gene>
    <name evidence="9" type="primary">infB</name>
    <name evidence="14" type="ORF">DF185_18080</name>
</gene>
<feature type="binding site" evidence="9">
    <location>
        <begin position="507"/>
        <end position="514"/>
    </location>
    <ligand>
        <name>GTP</name>
        <dbReference type="ChEBI" id="CHEBI:37565"/>
    </ligand>
</feature>
<dbReference type="Pfam" id="PF22042">
    <property type="entry name" value="EF-G_D2"/>
    <property type="match status" value="1"/>
</dbReference>
<comment type="caution">
    <text evidence="9">Lacks conserved residue(s) required for the propagation of feature annotation.</text>
</comment>
<dbReference type="GO" id="GO:0003924">
    <property type="term" value="F:GTPase activity"/>
    <property type="evidence" value="ECO:0007669"/>
    <property type="project" value="UniProtKB-UniRule"/>
</dbReference>
<proteinExistence type="inferred from homology"/>
<name>A0A2V3ZUD1_9BACT</name>
<dbReference type="InterPro" id="IPR027417">
    <property type="entry name" value="P-loop_NTPase"/>
</dbReference>
<dbReference type="Pfam" id="PF03144">
    <property type="entry name" value="GTP_EFTU_D2"/>
    <property type="match status" value="1"/>
</dbReference>
<feature type="compositionally biased region" description="Basic residues" evidence="12">
    <location>
        <begin position="352"/>
        <end position="362"/>
    </location>
</feature>
<comment type="function">
    <text evidence="9 10">One of the essential components for the initiation of protein synthesis. Protects formylmethionyl-tRNA from spontaneous hydrolysis and promotes its binding to the 30S ribosomal subunits. Also involved in the hydrolysis of GTP during the formation of the 70S ribosomal complex.</text>
</comment>
<dbReference type="NCBIfam" id="TIGR00231">
    <property type="entry name" value="small_GTP"/>
    <property type="match status" value="1"/>
</dbReference>
<comment type="subcellular location">
    <subcellularLocation>
        <location evidence="1 9 11">Cytoplasm</location>
    </subcellularLocation>
</comment>
<dbReference type="Pfam" id="PF04760">
    <property type="entry name" value="IF2_N"/>
    <property type="match status" value="1"/>
</dbReference>
<dbReference type="FunFam" id="3.40.50.300:FF:000019">
    <property type="entry name" value="Translation initiation factor IF-2"/>
    <property type="match status" value="1"/>
</dbReference>
<evidence type="ECO:0000256" key="1">
    <source>
        <dbReference type="ARBA" id="ARBA00004496"/>
    </source>
</evidence>
<dbReference type="InterPro" id="IPR000795">
    <property type="entry name" value="T_Tr_GTP-bd_dom"/>
</dbReference>
<dbReference type="InterPro" id="IPR036925">
    <property type="entry name" value="TIF_IF2_dom3_sf"/>
</dbReference>
<dbReference type="GO" id="GO:0005525">
    <property type="term" value="F:GTP binding"/>
    <property type="evidence" value="ECO:0007669"/>
    <property type="project" value="UniProtKB-KW"/>
</dbReference>
<keyword evidence="6 9" id="KW-0547">Nucleotide-binding</keyword>
<dbReference type="Proteomes" id="UP000248079">
    <property type="component" value="Unassembled WGS sequence"/>
</dbReference>
<feature type="compositionally biased region" description="Low complexity" evidence="12">
    <location>
        <begin position="339"/>
        <end position="350"/>
    </location>
</feature>
<keyword evidence="7 9" id="KW-0648">Protein biosynthesis</keyword>
<dbReference type="PANTHER" id="PTHR43381:SF5">
    <property type="entry name" value="TR-TYPE G DOMAIN-CONTAINING PROTEIN"/>
    <property type="match status" value="1"/>
</dbReference>
<feature type="binding site" evidence="9">
    <location>
        <begin position="608"/>
        <end position="611"/>
    </location>
    <ligand>
        <name>GTP</name>
        <dbReference type="ChEBI" id="CHEBI:37565"/>
    </ligand>
</feature>
<evidence type="ECO:0000256" key="2">
    <source>
        <dbReference type="ARBA" id="ARBA00007733"/>
    </source>
</evidence>
<dbReference type="SUPFAM" id="SSF52540">
    <property type="entry name" value="P-loop containing nucleoside triphosphate hydrolases"/>
    <property type="match status" value="1"/>
</dbReference>
<feature type="compositionally biased region" description="Basic and acidic residues" evidence="12">
    <location>
        <begin position="64"/>
        <end position="103"/>
    </location>
</feature>
<dbReference type="InterPro" id="IPR004161">
    <property type="entry name" value="EFTu-like_2"/>
</dbReference>
<comment type="caution">
    <text evidence="14">The sequence shown here is derived from an EMBL/GenBank/DDBJ whole genome shotgun (WGS) entry which is preliminary data.</text>
</comment>
<dbReference type="PROSITE" id="PS51722">
    <property type="entry name" value="G_TR_2"/>
    <property type="match status" value="1"/>
</dbReference>
<dbReference type="InterPro" id="IPR053905">
    <property type="entry name" value="EF-G-like_DII"/>
</dbReference>
<keyword evidence="8 9" id="KW-0342">GTP-binding</keyword>
<reference evidence="14 15" key="1">
    <citation type="submission" date="2018-05" db="EMBL/GenBank/DDBJ databases">
        <title>Marinifilum breve JC075T sp. nov., a marine bacterium isolated from Yongle Blue Hole in the South China Sea.</title>
        <authorList>
            <person name="Fu T."/>
        </authorList>
    </citation>
    <scope>NUCLEOTIDE SEQUENCE [LARGE SCALE GENOMIC DNA]</scope>
    <source>
        <strain evidence="14 15">JC075</strain>
    </source>
</reference>
<feature type="domain" description="Tr-type G" evidence="13">
    <location>
        <begin position="498"/>
        <end position="668"/>
    </location>
</feature>
<dbReference type="InterPro" id="IPR000178">
    <property type="entry name" value="TF_IF2_bacterial-like"/>
</dbReference>
<dbReference type="SUPFAM" id="SSF50447">
    <property type="entry name" value="Translation proteins"/>
    <property type="match status" value="2"/>
</dbReference>
<feature type="region of interest" description="Disordered" evidence="12">
    <location>
        <begin position="64"/>
        <end position="407"/>
    </location>
</feature>
<dbReference type="InterPro" id="IPR044145">
    <property type="entry name" value="IF2_II"/>
</dbReference>
<evidence type="ECO:0000256" key="12">
    <source>
        <dbReference type="SAM" id="MobiDB-lite"/>
    </source>
</evidence>
<feature type="compositionally biased region" description="Basic and acidic residues" evidence="12">
    <location>
        <begin position="112"/>
        <end position="167"/>
    </location>
</feature>
<dbReference type="CDD" id="cd03692">
    <property type="entry name" value="mtIF2_IVc"/>
    <property type="match status" value="1"/>
</dbReference>
<evidence type="ECO:0000256" key="3">
    <source>
        <dbReference type="ARBA" id="ARBA00020675"/>
    </source>
</evidence>
<dbReference type="OrthoDB" id="9811804at2"/>
<feature type="compositionally biased region" description="Basic and acidic residues" evidence="12">
    <location>
        <begin position="222"/>
        <end position="235"/>
    </location>
</feature>
<comment type="similarity">
    <text evidence="2 9 10">Belongs to the TRAFAC class translation factor GTPase superfamily. Classic translation factor GTPase family. IF-2 subfamily.</text>
</comment>
<feature type="compositionally biased region" description="Basic residues" evidence="12">
    <location>
        <begin position="387"/>
        <end position="397"/>
    </location>
</feature>
<evidence type="ECO:0000256" key="7">
    <source>
        <dbReference type="ARBA" id="ARBA00022917"/>
    </source>
</evidence>
<dbReference type="EMBL" id="QFLI01000009">
    <property type="protein sequence ID" value="PXX97876.1"/>
    <property type="molecule type" value="Genomic_DNA"/>
</dbReference>
<dbReference type="Pfam" id="PF00009">
    <property type="entry name" value="GTP_EFTU"/>
    <property type="match status" value="1"/>
</dbReference>
<sequence length="999" mass="109962">MAKVNKNKRLSKLAREFNVGISTIVDFLNKKGIEIDSNPNTKVSDDAYDILAKEYSSDLNLKKESEKVNLKSTREKKETVSIDPKSEEGTKEATVEKTEEEAPAKNPVKVVGKIDLDALKPKAKQEKPEKTEEKAPSKPEEKPAKAEAPKVEEKPQTVKKEVTEKPSEPATPAKDAQTVKMESPKKEEAAQTEKQENKEELKVVGKIDLDSLNQKTRPAKKTKAEKEVERREKQKSAPQQKQPAKEQSAEPQAQGKPVEKEEIFKSSTQKLSGPTVIGKIELPVEKKSTNKDKQGNQQRKKRKRIKKDSEKVNVGNQQGGQQGRQQGGQQGKQQGGQQGRPQGKQQGAQANKFKKLKKKKVVKKEVSDEDVQKQIKDTLARLTSKGGKSKGSKHRREKREQASAKQAELAEQAAAEKNVLKLTEFVTVNELATMMEVPVTNIIATCMGLGLFVSINQRLDAETIAIVADEFGYKAEFVSVELQESIEEEEDKEEDLVERPPIVTVMGHVDHGKTSLLDYIRHANVIAGEAGGITQHIGAYNVSLDDGRKITFLDTPGHEAFTAMRARGAQVTDIAIIIVAADDNVMPQTIEAINHASAAGVPIVFAINKIDKPGADPERIKGELANMNYLVEDWGGKYQCQEISAKNGINIEDLLEKVLLEAEMLEAKANPNKRAVGSVIESSLDKGRGYVTTLLVQAGTLKVGDVLLAGSYTGHVKAMFNERGNKIDAVGPSEPALILGLNGAPQAGDNFNVMESEKEARNIANKREQLQREQGLRTQKHITLDEIGRRIAIGNFQELNVIVKGDVDGSIEALSDSLIKLSTEEIQVNVIHKAVGQISESDVMLATASNAIIVGFQVRPSVGARRLAEKEEIDIRLYSIIYDAIEELKSAMEGMLSPEIKEEIVATVEVLETFKISKVGTIAGCIVRDGKIKRSSKIRLIRDGIVIYTGELGSLKRFKDDAKEVVKGYECGLNIDKYNDIKVGDMVEAFEEVEVKKKL</sequence>
<dbReference type="SUPFAM" id="SSF52156">
    <property type="entry name" value="Initiation factor IF2/eIF5b, domain 3"/>
    <property type="match status" value="1"/>
</dbReference>
<feature type="compositionally biased region" description="Basic and acidic residues" evidence="12">
    <location>
        <begin position="182"/>
        <end position="209"/>
    </location>
</feature>
<dbReference type="PROSITE" id="PS01176">
    <property type="entry name" value="IF2"/>
    <property type="match status" value="1"/>
</dbReference>
<evidence type="ECO:0000256" key="8">
    <source>
        <dbReference type="ARBA" id="ARBA00023134"/>
    </source>
</evidence>
<dbReference type="HAMAP" id="MF_00100_B">
    <property type="entry name" value="IF_2_B"/>
    <property type="match status" value="1"/>
</dbReference>
<dbReference type="Gene3D" id="3.40.50.300">
    <property type="entry name" value="P-loop containing nucleotide triphosphate hydrolases"/>
    <property type="match status" value="1"/>
</dbReference>
<dbReference type="Gene3D" id="2.40.30.10">
    <property type="entry name" value="Translation factors"/>
    <property type="match status" value="2"/>
</dbReference>
<dbReference type="FunFam" id="2.40.30.10:FF:000007">
    <property type="entry name" value="Translation initiation factor IF-2"/>
    <property type="match status" value="1"/>
</dbReference>
<dbReference type="NCBIfam" id="TIGR00487">
    <property type="entry name" value="IF-2"/>
    <property type="match status" value="1"/>
</dbReference>
<dbReference type="PANTHER" id="PTHR43381">
    <property type="entry name" value="TRANSLATION INITIATION FACTOR IF-2-RELATED"/>
    <property type="match status" value="1"/>
</dbReference>
<dbReference type="InterPro" id="IPR009000">
    <property type="entry name" value="Transl_B-barrel_sf"/>
</dbReference>
<evidence type="ECO:0000256" key="10">
    <source>
        <dbReference type="RuleBase" id="RU000644"/>
    </source>
</evidence>
<evidence type="ECO:0000256" key="5">
    <source>
        <dbReference type="ARBA" id="ARBA00022540"/>
    </source>
</evidence>
<dbReference type="Gene3D" id="3.40.50.10050">
    <property type="entry name" value="Translation initiation factor IF- 2, domain 3"/>
    <property type="match status" value="1"/>
</dbReference>
<dbReference type="FunFam" id="3.40.50.10050:FF:000001">
    <property type="entry name" value="Translation initiation factor IF-2"/>
    <property type="match status" value="1"/>
</dbReference>
<keyword evidence="5 9" id="KW-0396">Initiation factor</keyword>
<organism evidence="14 15">
    <name type="scientific">Marinifilum breve</name>
    <dbReference type="NCBI Taxonomy" id="2184082"/>
    <lineage>
        <taxon>Bacteria</taxon>
        <taxon>Pseudomonadati</taxon>
        <taxon>Bacteroidota</taxon>
        <taxon>Bacteroidia</taxon>
        <taxon>Marinilabiliales</taxon>
        <taxon>Marinifilaceae</taxon>
    </lineage>
</organism>
<protein>
    <recommendedName>
        <fullName evidence="3 9">Translation initiation factor IF-2</fullName>
    </recommendedName>
</protein>
<dbReference type="GO" id="GO:0005737">
    <property type="term" value="C:cytoplasm"/>
    <property type="evidence" value="ECO:0007669"/>
    <property type="project" value="UniProtKB-SubCell"/>
</dbReference>